<reference evidence="6 7" key="1">
    <citation type="submission" date="2016-10" db="EMBL/GenBank/DDBJ databases">
        <authorList>
            <person name="de Groot N.N."/>
        </authorList>
    </citation>
    <scope>NUCLEOTIDE SEQUENCE [LARGE SCALE GENOMIC DNA]</scope>
    <source>
        <strain evidence="6 7">NP_1H</strain>
    </source>
</reference>
<protein>
    <submittedName>
        <fullName evidence="6">Phytoene desaturase</fullName>
    </submittedName>
</protein>
<keyword evidence="7" id="KW-1185">Reference proteome</keyword>
<dbReference type="Gene3D" id="3.50.50.60">
    <property type="entry name" value="FAD/NAD(P)-binding domain"/>
    <property type="match status" value="2"/>
</dbReference>
<dbReference type="InterPro" id="IPR002937">
    <property type="entry name" value="Amino_oxidase"/>
</dbReference>
<name>A0A1G8KM07_9MICC</name>
<accession>A0A1G8KM07</accession>
<evidence type="ECO:0000313" key="6">
    <source>
        <dbReference type="EMBL" id="SDI44412.1"/>
    </source>
</evidence>
<evidence type="ECO:0000256" key="3">
    <source>
        <dbReference type="ARBA" id="ARBA00023002"/>
    </source>
</evidence>
<dbReference type="RefSeq" id="WP_175460163.1">
    <property type="nucleotide sequence ID" value="NZ_FNDT01000011.1"/>
</dbReference>
<keyword evidence="2 4" id="KW-0125">Carotenoid biosynthesis</keyword>
<dbReference type="PANTHER" id="PTHR43734:SF1">
    <property type="entry name" value="PHYTOENE DESATURASE"/>
    <property type="match status" value="1"/>
</dbReference>
<dbReference type="InterPro" id="IPR014105">
    <property type="entry name" value="Carotenoid/retinoid_OxRdtase"/>
</dbReference>
<gene>
    <name evidence="6" type="ORF">SAMN04488693_11189</name>
</gene>
<proteinExistence type="inferred from homology"/>
<dbReference type="PANTHER" id="PTHR43734">
    <property type="entry name" value="PHYTOENE DESATURASE"/>
    <property type="match status" value="1"/>
</dbReference>
<keyword evidence="3 4" id="KW-0560">Oxidoreductase</keyword>
<evidence type="ECO:0000313" key="7">
    <source>
        <dbReference type="Proteomes" id="UP000199258"/>
    </source>
</evidence>
<dbReference type="AlphaFoldDB" id="A0A1G8KM07"/>
<dbReference type="STRING" id="335973.SAMN04488693_11189"/>
<dbReference type="Proteomes" id="UP000199258">
    <property type="component" value="Unassembled WGS sequence"/>
</dbReference>
<comment type="similarity">
    <text evidence="4">Belongs to the carotenoid/retinoid oxidoreductase family.</text>
</comment>
<dbReference type="EMBL" id="FNDT01000011">
    <property type="protein sequence ID" value="SDI44412.1"/>
    <property type="molecule type" value="Genomic_DNA"/>
</dbReference>
<dbReference type="Pfam" id="PF01593">
    <property type="entry name" value="Amino_oxidase"/>
    <property type="match status" value="1"/>
</dbReference>
<dbReference type="GO" id="GO:0016491">
    <property type="term" value="F:oxidoreductase activity"/>
    <property type="evidence" value="ECO:0007669"/>
    <property type="project" value="UniProtKB-KW"/>
</dbReference>
<evidence type="ECO:0000256" key="4">
    <source>
        <dbReference type="RuleBase" id="RU362075"/>
    </source>
</evidence>
<dbReference type="InterPro" id="IPR036188">
    <property type="entry name" value="FAD/NAD-bd_sf"/>
</dbReference>
<dbReference type="NCBIfam" id="TIGR02734">
    <property type="entry name" value="crtI_fam"/>
    <property type="match status" value="1"/>
</dbReference>
<dbReference type="SUPFAM" id="SSF51905">
    <property type="entry name" value="FAD/NAD(P)-binding domain"/>
    <property type="match status" value="1"/>
</dbReference>
<dbReference type="GO" id="GO:0016117">
    <property type="term" value="P:carotenoid biosynthetic process"/>
    <property type="evidence" value="ECO:0007669"/>
    <property type="project" value="UniProtKB-KW"/>
</dbReference>
<comment type="pathway">
    <text evidence="1 4">Carotenoid biosynthesis.</text>
</comment>
<evidence type="ECO:0000256" key="1">
    <source>
        <dbReference type="ARBA" id="ARBA00004829"/>
    </source>
</evidence>
<feature type="domain" description="Amine oxidase" evidence="5">
    <location>
        <begin position="18"/>
        <end position="505"/>
    </location>
</feature>
<evidence type="ECO:0000259" key="5">
    <source>
        <dbReference type="Pfam" id="PF01593"/>
    </source>
</evidence>
<organism evidence="6 7">
    <name type="scientific">Arthrobacter subterraneus</name>
    <dbReference type="NCBI Taxonomy" id="335973"/>
    <lineage>
        <taxon>Bacteria</taxon>
        <taxon>Bacillati</taxon>
        <taxon>Actinomycetota</taxon>
        <taxon>Actinomycetes</taxon>
        <taxon>Micrococcales</taxon>
        <taxon>Micrococcaceae</taxon>
        <taxon>Arthrobacter</taxon>
    </lineage>
</organism>
<evidence type="ECO:0000256" key="2">
    <source>
        <dbReference type="ARBA" id="ARBA00022746"/>
    </source>
</evidence>
<sequence>MKPRIPSGRAVVVIGGGISGLATAALLATEGHRVTVLEKQGTVGGRAYSWEQDGFRFDAGPSWYLMPEVIDHFFRLLGTSAAEQLDLVKLDPGYRLLSEGFPEPVDVPAERRRVVELFERLEPGAGAGLERYLDSAADTYTMAVRRFLYSTFESFTSLLTPDVLGRLPRLGRLLLEPLHSYARRYVTDPRLQQILEYPAVFLGTSPFTAPSMYHLMSHLDLDDGVLYPMGGFARLVEAVERLAREAGATITTDAEVLEIETASTSSRRRPAAVRGVRYRTGDGAEHRAAADVVVSAADLHHTETALLPRNLQTYPERYWKRSTAGPSALLLYLGVRGELPQLQHHTLLFTEDWEENFRAIFGRTPFIPTPASMYVCKPSATDPEVAPEGHENVFVLVPIPADPSLGGSGGERMERVADAVIGQLSEWAGIPHLEERIVLRRSYGPADFERDYHSWKGTSLGPAHTLQQSAFFRAGNISRKVQGLYYAGGSTIPGIGIPMCLISAELVIKRLRRDTSTGPLPVPLRPGRVRENTVA</sequence>